<dbReference type="Proteomes" id="UP000623067">
    <property type="component" value="Unassembled WGS sequence"/>
</dbReference>
<organism evidence="3 4">
    <name type="scientific">Sphingomonas metalli</name>
    <dbReference type="NCBI Taxonomy" id="1779358"/>
    <lineage>
        <taxon>Bacteria</taxon>
        <taxon>Pseudomonadati</taxon>
        <taxon>Pseudomonadota</taxon>
        <taxon>Alphaproteobacteria</taxon>
        <taxon>Sphingomonadales</taxon>
        <taxon>Sphingomonadaceae</taxon>
        <taxon>Sphingomonas</taxon>
    </lineage>
</organism>
<dbReference type="Pfam" id="PF01541">
    <property type="entry name" value="GIY-YIG"/>
    <property type="match status" value="1"/>
</dbReference>
<feature type="domain" description="GIY-YIG" evidence="2">
    <location>
        <begin position="16"/>
        <end position="92"/>
    </location>
</feature>
<evidence type="ECO:0000313" key="3">
    <source>
        <dbReference type="EMBL" id="GGB26678.1"/>
    </source>
</evidence>
<reference evidence="3" key="1">
    <citation type="journal article" date="2014" name="Int. J. Syst. Evol. Microbiol.">
        <title>Complete genome sequence of Corynebacterium casei LMG S-19264T (=DSM 44701T), isolated from a smear-ripened cheese.</title>
        <authorList>
            <consortium name="US DOE Joint Genome Institute (JGI-PGF)"/>
            <person name="Walter F."/>
            <person name="Albersmeier A."/>
            <person name="Kalinowski J."/>
            <person name="Ruckert C."/>
        </authorList>
    </citation>
    <scope>NUCLEOTIDE SEQUENCE</scope>
    <source>
        <strain evidence="3">CGMCC 1.15330</strain>
    </source>
</reference>
<evidence type="ECO:0000313" key="4">
    <source>
        <dbReference type="Proteomes" id="UP000623067"/>
    </source>
</evidence>
<dbReference type="EMBL" id="BMIH01000002">
    <property type="protein sequence ID" value="GGB26678.1"/>
    <property type="molecule type" value="Genomic_DNA"/>
</dbReference>
<dbReference type="SUPFAM" id="SSF82771">
    <property type="entry name" value="GIY-YIG endonuclease"/>
    <property type="match status" value="1"/>
</dbReference>
<evidence type="ECO:0000259" key="2">
    <source>
        <dbReference type="PROSITE" id="PS50164"/>
    </source>
</evidence>
<evidence type="ECO:0000256" key="1">
    <source>
        <dbReference type="ARBA" id="ARBA00007435"/>
    </source>
</evidence>
<gene>
    <name evidence="3" type="ORF">GCM10011380_15290</name>
</gene>
<dbReference type="SMART" id="SM00465">
    <property type="entry name" value="GIYc"/>
    <property type="match status" value="1"/>
</dbReference>
<dbReference type="GO" id="GO:0004519">
    <property type="term" value="F:endonuclease activity"/>
    <property type="evidence" value="ECO:0007669"/>
    <property type="project" value="UniProtKB-KW"/>
</dbReference>
<dbReference type="PANTHER" id="PTHR34477">
    <property type="entry name" value="UPF0213 PROTEIN YHBQ"/>
    <property type="match status" value="1"/>
</dbReference>
<proteinExistence type="inferred from homology"/>
<keyword evidence="4" id="KW-1185">Reference proteome</keyword>
<sequence length="114" mass="12652">MDPRLRGDDGGGGMAKQPCVYILASGLHGTLYIGVTSDLMARLAQHRAGAIKGFTSRHGVTRLVWYEMADTMDAAILREKQLKKWNRDWKLRLIEKGNPTWVDLAIALGFDPGL</sequence>
<comment type="similarity">
    <text evidence="1">Belongs to the UPF0213 family.</text>
</comment>
<dbReference type="InterPro" id="IPR050190">
    <property type="entry name" value="UPF0213_domain"/>
</dbReference>
<keyword evidence="3" id="KW-0540">Nuclease</keyword>
<dbReference type="Gene3D" id="3.40.1440.10">
    <property type="entry name" value="GIY-YIG endonuclease"/>
    <property type="match status" value="1"/>
</dbReference>
<protein>
    <submittedName>
        <fullName evidence="3">Endonuclease</fullName>
    </submittedName>
</protein>
<dbReference type="PROSITE" id="PS50164">
    <property type="entry name" value="GIY_YIG"/>
    <property type="match status" value="1"/>
</dbReference>
<comment type="caution">
    <text evidence="3">The sequence shown here is derived from an EMBL/GenBank/DDBJ whole genome shotgun (WGS) entry which is preliminary data.</text>
</comment>
<dbReference type="PANTHER" id="PTHR34477:SF5">
    <property type="entry name" value="BSL5627 PROTEIN"/>
    <property type="match status" value="1"/>
</dbReference>
<dbReference type="AlphaFoldDB" id="A0A916T3P1"/>
<dbReference type="InterPro" id="IPR035901">
    <property type="entry name" value="GIY-YIG_endonuc_sf"/>
</dbReference>
<keyword evidence="3" id="KW-0255">Endonuclease</keyword>
<name>A0A916T3P1_9SPHN</name>
<reference evidence="3" key="2">
    <citation type="submission" date="2020-09" db="EMBL/GenBank/DDBJ databases">
        <authorList>
            <person name="Sun Q."/>
            <person name="Zhou Y."/>
        </authorList>
    </citation>
    <scope>NUCLEOTIDE SEQUENCE</scope>
    <source>
        <strain evidence="3">CGMCC 1.15330</strain>
    </source>
</reference>
<dbReference type="InterPro" id="IPR000305">
    <property type="entry name" value="GIY-YIG_endonuc"/>
</dbReference>
<dbReference type="CDD" id="cd10448">
    <property type="entry name" value="GIY-YIG_unchar_3"/>
    <property type="match status" value="1"/>
</dbReference>
<accession>A0A916T3P1</accession>
<keyword evidence="3" id="KW-0378">Hydrolase</keyword>